<dbReference type="EMBL" id="JAHCDA010000002">
    <property type="protein sequence ID" value="MBS7811170.1"/>
    <property type="molecule type" value="Genomic_DNA"/>
</dbReference>
<reference evidence="1 2" key="1">
    <citation type="submission" date="2021-05" db="EMBL/GenBank/DDBJ databases">
        <title>Roseococcus sp. XZZS9, whole genome shotgun sequencing project.</title>
        <authorList>
            <person name="Zhao G."/>
            <person name="Shen L."/>
        </authorList>
    </citation>
    <scope>NUCLEOTIDE SEQUENCE [LARGE SCALE GENOMIC DNA]</scope>
    <source>
        <strain evidence="1 2">XZZS9</strain>
    </source>
</reference>
<protein>
    <submittedName>
        <fullName evidence="1">Uncharacterized protein</fullName>
    </submittedName>
</protein>
<dbReference type="RefSeq" id="WP_213669859.1">
    <property type="nucleotide sequence ID" value="NZ_JAHCDA010000002.1"/>
</dbReference>
<proteinExistence type="predicted"/>
<keyword evidence="2" id="KW-1185">Reference proteome</keyword>
<evidence type="ECO:0000313" key="1">
    <source>
        <dbReference type="EMBL" id="MBS7811170.1"/>
    </source>
</evidence>
<dbReference type="Proteomes" id="UP000766336">
    <property type="component" value="Unassembled WGS sequence"/>
</dbReference>
<accession>A0ABS5QBV2</accession>
<organism evidence="1 2">
    <name type="scientific">Roseococcus pinisoli</name>
    <dbReference type="NCBI Taxonomy" id="2835040"/>
    <lineage>
        <taxon>Bacteria</taxon>
        <taxon>Pseudomonadati</taxon>
        <taxon>Pseudomonadota</taxon>
        <taxon>Alphaproteobacteria</taxon>
        <taxon>Acetobacterales</taxon>
        <taxon>Roseomonadaceae</taxon>
        <taxon>Roseococcus</taxon>
    </lineage>
</organism>
<sequence>MAGDAVREALEAATRAICPVLEGDAGGGMCRDCQLDSLRGQRDSAECLMHTHAAAVAIAAFLRALPEGYVEIERESDGICYPQQLGMTDQHAKLLAAAVDRAGGDDDG</sequence>
<comment type="caution">
    <text evidence="1">The sequence shown here is derived from an EMBL/GenBank/DDBJ whole genome shotgun (WGS) entry which is preliminary data.</text>
</comment>
<evidence type="ECO:0000313" key="2">
    <source>
        <dbReference type="Proteomes" id="UP000766336"/>
    </source>
</evidence>
<gene>
    <name evidence="1" type="ORF">KHU32_09495</name>
</gene>
<name>A0ABS5QBV2_9PROT</name>